<evidence type="ECO:0000313" key="2">
    <source>
        <dbReference type="EMBL" id="KZB62430.1"/>
    </source>
</evidence>
<dbReference type="SUPFAM" id="SSF158682">
    <property type="entry name" value="TerB-like"/>
    <property type="match status" value="1"/>
</dbReference>
<dbReference type="Gene3D" id="1.10.3680.10">
    <property type="entry name" value="TerB-like"/>
    <property type="match status" value="1"/>
</dbReference>
<reference evidence="2 3" key="1">
    <citation type="submission" date="2015-12" db="EMBL/GenBank/DDBJ databases">
        <title>Genome sequence of Thalassospira lucentensis MCCC 1A02072.</title>
        <authorList>
            <person name="Lu L."/>
            <person name="Lai Q."/>
            <person name="Shao Z."/>
            <person name="Qian P."/>
        </authorList>
    </citation>
    <scope>NUCLEOTIDE SEQUENCE [LARGE SCALE GENOMIC DNA]</scope>
    <source>
        <strain evidence="2 3">MCCC 1A02072</strain>
    </source>
</reference>
<dbReference type="Pfam" id="PF05099">
    <property type="entry name" value="TerB"/>
    <property type="match status" value="1"/>
</dbReference>
<dbReference type="CDD" id="cd07176">
    <property type="entry name" value="terB"/>
    <property type="match status" value="1"/>
</dbReference>
<protein>
    <recommendedName>
        <fullName evidence="1">Co-chaperone DjlA N-terminal domain-containing protein</fullName>
    </recommendedName>
</protein>
<evidence type="ECO:0000259" key="1">
    <source>
        <dbReference type="Pfam" id="PF05099"/>
    </source>
</evidence>
<name>A0A154L342_9PROT</name>
<dbReference type="EMBL" id="LPVY01000021">
    <property type="protein sequence ID" value="KZB62430.1"/>
    <property type="molecule type" value="Genomic_DNA"/>
</dbReference>
<organism evidence="2 3">
    <name type="scientific">Thalassospira lucentensis</name>
    <dbReference type="NCBI Taxonomy" id="168935"/>
    <lineage>
        <taxon>Bacteria</taxon>
        <taxon>Pseudomonadati</taxon>
        <taxon>Pseudomonadota</taxon>
        <taxon>Alphaproteobacteria</taxon>
        <taxon>Rhodospirillales</taxon>
        <taxon>Thalassospiraceae</taxon>
        <taxon>Thalassospira</taxon>
    </lineage>
</organism>
<feature type="domain" description="Co-chaperone DjlA N-terminal" evidence="1">
    <location>
        <begin position="7"/>
        <end position="117"/>
    </location>
</feature>
<dbReference type="AlphaFoldDB" id="A0A154L342"/>
<dbReference type="InterPro" id="IPR029024">
    <property type="entry name" value="TerB-like"/>
</dbReference>
<gene>
    <name evidence="2" type="ORF">AUP42_04415</name>
</gene>
<proteinExistence type="predicted"/>
<evidence type="ECO:0000313" key="3">
    <source>
        <dbReference type="Proteomes" id="UP000076335"/>
    </source>
</evidence>
<comment type="caution">
    <text evidence="2">The sequence shown here is derived from an EMBL/GenBank/DDBJ whole genome shotgun (WGS) entry which is preliminary data.</text>
</comment>
<dbReference type="InterPro" id="IPR007791">
    <property type="entry name" value="DjlA_N"/>
</dbReference>
<accession>A0A154L342</accession>
<dbReference type="Proteomes" id="UP000076335">
    <property type="component" value="Unassembled WGS sequence"/>
</dbReference>
<sequence length="138" mass="15478">MVISHQDALIYTMVMVSASDNDITDAELSAMGRRVRYLPIFAGFDNDGVTAVARDCAKLLAEEDGLDSTLDMIREALPRKLRETAYVFACEIVLSDSEISQEELRILELIRHRLDIDRLVGAAIERAMAARYVRPGEF</sequence>